<dbReference type="Gene3D" id="3.10.100.10">
    <property type="entry name" value="Mannose-Binding Protein A, subunit A"/>
    <property type="match status" value="2"/>
</dbReference>
<dbReference type="AlphaFoldDB" id="A0A9J8B4A8"/>
<reference evidence="2" key="1">
    <citation type="submission" date="2025-08" db="UniProtKB">
        <authorList>
            <consortium name="Ensembl"/>
        </authorList>
    </citation>
    <scope>IDENTIFICATION</scope>
</reference>
<dbReference type="Proteomes" id="UP001108240">
    <property type="component" value="Unplaced"/>
</dbReference>
<evidence type="ECO:0000313" key="2">
    <source>
        <dbReference type="Ensembl" id="ENSCCRP00000149501.1"/>
    </source>
</evidence>
<dbReference type="SMART" id="SM00034">
    <property type="entry name" value="CLECT"/>
    <property type="match status" value="2"/>
</dbReference>
<dbReference type="PANTHER" id="PTHR45784:SF8">
    <property type="entry name" value="C-TYPE MANNOSE RECEPTOR 2-RELATED"/>
    <property type="match status" value="1"/>
</dbReference>
<dbReference type="SUPFAM" id="SSF56436">
    <property type="entry name" value="C-type lectin-like"/>
    <property type="match status" value="2"/>
</dbReference>
<evidence type="ECO:0000313" key="3">
    <source>
        <dbReference type="Proteomes" id="UP001108240"/>
    </source>
</evidence>
<dbReference type="OMA" id="HNIECTA"/>
<dbReference type="CDD" id="cd00037">
    <property type="entry name" value="CLECT"/>
    <property type="match status" value="1"/>
</dbReference>
<dbReference type="Pfam" id="PF00059">
    <property type="entry name" value="Lectin_C"/>
    <property type="match status" value="2"/>
</dbReference>
<dbReference type="InterPro" id="IPR016186">
    <property type="entry name" value="C-type_lectin-like/link_sf"/>
</dbReference>
<proteinExistence type="predicted"/>
<dbReference type="PROSITE" id="PS50041">
    <property type="entry name" value="C_TYPE_LECTIN_2"/>
    <property type="match status" value="2"/>
</dbReference>
<dbReference type="InterPro" id="IPR016187">
    <property type="entry name" value="CTDL_fold"/>
</dbReference>
<reference evidence="2" key="2">
    <citation type="submission" date="2025-09" db="UniProtKB">
        <authorList>
            <consortium name="Ensembl"/>
        </authorList>
    </citation>
    <scope>IDENTIFICATION</scope>
</reference>
<dbReference type="PANTHER" id="PTHR45784">
    <property type="entry name" value="C-TYPE LECTIN DOMAIN FAMILY 20 MEMBER A-RELATED"/>
    <property type="match status" value="1"/>
</dbReference>
<dbReference type="GeneTree" id="ENSGT00940000163460"/>
<feature type="domain" description="C-type lectin" evidence="1">
    <location>
        <begin position="26"/>
        <end position="131"/>
    </location>
</feature>
<keyword evidence="3" id="KW-1185">Reference proteome</keyword>
<feature type="domain" description="C-type lectin" evidence="1">
    <location>
        <begin position="126"/>
        <end position="246"/>
    </location>
</feature>
<dbReference type="Ensembl" id="ENSCCRT00000134181.1">
    <property type="protein sequence ID" value="ENSCCRP00000149501.1"/>
    <property type="gene ID" value="ENSCCRG00000039058.2"/>
</dbReference>
<name>A0A9J8B4A8_CYPCA</name>
<accession>A0A9J8B4A8</accession>
<dbReference type="InterPro" id="IPR001304">
    <property type="entry name" value="C-type_lectin-like"/>
</dbReference>
<evidence type="ECO:0000259" key="1">
    <source>
        <dbReference type="PROSITE" id="PS50041"/>
    </source>
</evidence>
<organism evidence="2 3">
    <name type="scientific">Cyprinus carpio carpio</name>
    <dbReference type="NCBI Taxonomy" id="630221"/>
    <lineage>
        <taxon>Eukaryota</taxon>
        <taxon>Metazoa</taxon>
        <taxon>Chordata</taxon>
        <taxon>Craniata</taxon>
        <taxon>Vertebrata</taxon>
        <taxon>Euteleostomi</taxon>
        <taxon>Actinopterygii</taxon>
        <taxon>Neopterygii</taxon>
        <taxon>Teleostei</taxon>
        <taxon>Ostariophysi</taxon>
        <taxon>Cypriniformes</taxon>
        <taxon>Cyprinidae</taxon>
        <taxon>Cyprininae</taxon>
        <taxon>Cyprinus</taxon>
    </lineage>
</organism>
<sequence>MKMKTTLALLLIMELYGLSSGLIKQHFFVNEKMTWDSASKYCKTYFHDLSTFINENEEKQFLEDVLDQMPDAWVGLYAESGVWKWSEGENATEISWDINQPEKADGCVFLRQGRKKLHNIECTAEYAFFCMNVSEFVLVHQKETWEGALDYCRTHYNDLASLSTKEKMDSALLEITQAETEYVWTGLRHLAGDWLWVTGDDLNYTAWYQNEQPQCPARELHCGALDKQTKLWTHRDCEEKLSFFCQYGVMKQTNL</sequence>
<protein>
    <recommendedName>
        <fullName evidence="1">C-type lectin domain-containing protein</fullName>
    </recommendedName>
</protein>